<evidence type="ECO:0000256" key="2">
    <source>
        <dbReference type="ARBA" id="ARBA00022448"/>
    </source>
</evidence>
<dbReference type="AlphaFoldDB" id="A0A5S4ZQV4"/>
<dbReference type="SUPFAM" id="SSF52540">
    <property type="entry name" value="P-loop containing nucleoside triphosphate hydrolases"/>
    <property type="match status" value="2"/>
</dbReference>
<dbReference type="SMART" id="SM00382">
    <property type="entry name" value="AAA"/>
    <property type="match status" value="2"/>
</dbReference>
<sequence>MCSKAVLLQVNNLSASYNAKKVLDNISFSVGKGETVAVIGESGAGKTTLGLAVAGLTRAEVTGQALWGGKDLFTLDEAGWQGIRWNNISVVFQNVSGALNPVQTAINQVAEPVIEHGKMKKKAALQHAAGLLSRVGLNPNKHALYPHQLSGGEKQRVLMAMALANDPELIILDEPTAALDAVNRSQITELLYKVGRDKALLLVTHDISLAAALADTVLVLYNGVLVEAGPARLVLTNPRHPYTRGLLRCYPNMTTTKDLVGIKGRTRRNTGGCRFHNRCTQALPRCAAEEPALEECHGRLLACHRGGIIPFLEVQGLKKHYGTIHAVDGVDLTLYEGETLAVVGASGSGKSTLAHTVMGLEKPTAGEIKLEGNIIKKRDKHFYRKVQMVFQNPHDSINHRSSVLDAVQEPLDIQGIGTREERLATVRKCLEEVELPSDEEFLATYPHHLSGGEAQRVTIARALVLNPGVLIADEPTSALDPSVQAKILKLLLNLQEKRGLAILFITHDIALARKVSDRIAVMWEGRIVEEGPAGEITANPRTEYARQLLRNAASLGVRDSKLEVINY</sequence>
<feature type="domain" description="ABC transporter" evidence="5">
    <location>
        <begin position="8"/>
        <end position="247"/>
    </location>
</feature>
<dbReference type="InterPro" id="IPR027417">
    <property type="entry name" value="P-loop_NTPase"/>
</dbReference>
<comment type="similarity">
    <text evidence="1">Belongs to the ABC transporter superfamily.</text>
</comment>
<feature type="domain" description="ABC transporter" evidence="5">
    <location>
        <begin position="312"/>
        <end position="549"/>
    </location>
</feature>
<gene>
    <name evidence="6" type="ORF">LX24_01641</name>
</gene>
<dbReference type="InterPro" id="IPR050319">
    <property type="entry name" value="ABC_transp_ATP-bind"/>
</dbReference>
<dbReference type="NCBIfam" id="NF008453">
    <property type="entry name" value="PRK11308.1"/>
    <property type="match status" value="2"/>
</dbReference>
<evidence type="ECO:0000313" key="7">
    <source>
        <dbReference type="Proteomes" id="UP000323166"/>
    </source>
</evidence>
<keyword evidence="2" id="KW-0813">Transport</keyword>
<keyword evidence="3" id="KW-0547">Nucleotide-binding</keyword>
<keyword evidence="7" id="KW-1185">Reference proteome</keyword>
<dbReference type="InterPro" id="IPR003593">
    <property type="entry name" value="AAA+_ATPase"/>
</dbReference>
<dbReference type="CDD" id="cd03257">
    <property type="entry name" value="ABC_NikE_OppD_transporters"/>
    <property type="match status" value="2"/>
</dbReference>
<protein>
    <submittedName>
        <fullName evidence="6">Peptide/nickel transport system ATP-binding protein</fullName>
    </submittedName>
</protein>
<comment type="caution">
    <text evidence="6">The sequence shown here is derived from an EMBL/GenBank/DDBJ whole genome shotgun (WGS) entry which is preliminary data.</text>
</comment>
<dbReference type="Pfam" id="PF00005">
    <property type="entry name" value="ABC_tran"/>
    <property type="match status" value="2"/>
</dbReference>
<dbReference type="GO" id="GO:0055085">
    <property type="term" value="P:transmembrane transport"/>
    <property type="evidence" value="ECO:0007669"/>
    <property type="project" value="UniProtKB-ARBA"/>
</dbReference>
<dbReference type="InterPro" id="IPR013563">
    <property type="entry name" value="Oligopep_ABC_C"/>
</dbReference>
<dbReference type="PROSITE" id="PS50893">
    <property type="entry name" value="ABC_TRANSPORTER_2"/>
    <property type="match status" value="2"/>
</dbReference>
<evidence type="ECO:0000256" key="3">
    <source>
        <dbReference type="ARBA" id="ARBA00022741"/>
    </source>
</evidence>
<dbReference type="PANTHER" id="PTHR43776">
    <property type="entry name" value="TRANSPORT ATP-BINDING PROTEIN"/>
    <property type="match status" value="1"/>
</dbReference>
<organism evidence="6 7">
    <name type="scientific">Desulfallas thermosapovorans DSM 6562</name>
    <dbReference type="NCBI Taxonomy" id="1121431"/>
    <lineage>
        <taxon>Bacteria</taxon>
        <taxon>Bacillati</taxon>
        <taxon>Bacillota</taxon>
        <taxon>Clostridia</taxon>
        <taxon>Eubacteriales</taxon>
        <taxon>Desulfallaceae</taxon>
        <taxon>Desulfallas</taxon>
    </lineage>
</organism>
<dbReference type="InterPro" id="IPR017871">
    <property type="entry name" value="ABC_transporter-like_CS"/>
</dbReference>
<reference evidence="6 7" key="1">
    <citation type="submission" date="2019-07" db="EMBL/GenBank/DDBJ databases">
        <title>Genomic Encyclopedia of Type Strains, Phase I: the one thousand microbial genomes (KMG-I) project.</title>
        <authorList>
            <person name="Kyrpides N."/>
        </authorList>
    </citation>
    <scope>NUCLEOTIDE SEQUENCE [LARGE SCALE GENOMIC DNA]</scope>
    <source>
        <strain evidence="6 7">DSM 6562</strain>
    </source>
</reference>
<dbReference type="GO" id="GO:0015833">
    <property type="term" value="P:peptide transport"/>
    <property type="evidence" value="ECO:0007669"/>
    <property type="project" value="InterPro"/>
</dbReference>
<dbReference type="RefSeq" id="WP_243131673.1">
    <property type="nucleotide sequence ID" value="NZ_VNHM01000008.1"/>
</dbReference>
<dbReference type="GO" id="GO:0005524">
    <property type="term" value="F:ATP binding"/>
    <property type="evidence" value="ECO:0007669"/>
    <property type="project" value="UniProtKB-KW"/>
</dbReference>
<name>A0A5S4ZQV4_9FIRM</name>
<dbReference type="Gene3D" id="3.40.50.300">
    <property type="entry name" value="P-loop containing nucleotide triphosphate hydrolases"/>
    <property type="match status" value="2"/>
</dbReference>
<evidence type="ECO:0000259" key="5">
    <source>
        <dbReference type="PROSITE" id="PS50893"/>
    </source>
</evidence>
<keyword evidence="4 6" id="KW-0067">ATP-binding</keyword>
<dbReference type="NCBIfam" id="NF007739">
    <property type="entry name" value="PRK10419.1"/>
    <property type="match status" value="2"/>
</dbReference>
<dbReference type="InterPro" id="IPR003439">
    <property type="entry name" value="ABC_transporter-like_ATP-bd"/>
</dbReference>
<dbReference type="PANTHER" id="PTHR43776:SF7">
    <property type="entry name" value="D,D-DIPEPTIDE TRANSPORT ATP-BINDING PROTEIN DDPF-RELATED"/>
    <property type="match status" value="1"/>
</dbReference>
<dbReference type="NCBIfam" id="TIGR01727">
    <property type="entry name" value="oligo_HPY"/>
    <property type="match status" value="1"/>
</dbReference>
<dbReference type="Pfam" id="PF08352">
    <property type="entry name" value="oligo_HPY"/>
    <property type="match status" value="1"/>
</dbReference>
<evidence type="ECO:0000256" key="4">
    <source>
        <dbReference type="ARBA" id="ARBA00022840"/>
    </source>
</evidence>
<dbReference type="GO" id="GO:0016887">
    <property type="term" value="F:ATP hydrolysis activity"/>
    <property type="evidence" value="ECO:0007669"/>
    <property type="project" value="InterPro"/>
</dbReference>
<dbReference type="Proteomes" id="UP000323166">
    <property type="component" value="Unassembled WGS sequence"/>
</dbReference>
<dbReference type="PROSITE" id="PS00211">
    <property type="entry name" value="ABC_TRANSPORTER_1"/>
    <property type="match status" value="2"/>
</dbReference>
<proteinExistence type="inferred from homology"/>
<evidence type="ECO:0000256" key="1">
    <source>
        <dbReference type="ARBA" id="ARBA00005417"/>
    </source>
</evidence>
<dbReference type="EMBL" id="VNHM01000008">
    <property type="protein sequence ID" value="TYO95292.1"/>
    <property type="molecule type" value="Genomic_DNA"/>
</dbReference>
<accession>A0A5S4ZQV4</accession>
<evidence type="ECO:0000313" key="6">
    <source>
        <dbReference type="EMBL" id="TYO95292.1"/>
    </source>
</evidence>